<dbReference type="PANTHER" id="PTHR12385">
    <property type="entry name" value="CHOLINE TRANSPORTER-LIKE (SLC FAMILY 44)"/>
    <property type="match status" value="1"/>
</dbReference>
<gene>
    <name evidence="10" type="ORF">LY90DRAFT_678228</name>
</gene>
<evidence type="ECO:0000313" key="11">
    <source>
        <dbReference type="Proteomes" id="UP000193920"/>
    </source>
</evidence>
<organism evidence="10 11">
    <name type="scientific">Neocallimastix californiae</name>
    <dbReference type="NCBI Taxonomy" id="1754190"/>
    <lineage>
        <taxon>Eukaryota</taxon>
        <taxon>Fungi</taxon>
        <taxon>Fungi incertae sedis</taxon>
        <taxon>Chytridiomycota</taxon>
        <taxon>Chytridiomycota incertae sedis</taxon>
        <taxon>Neocallimastigomycetes</taxon>
        <taxon>Neocallimastigales</taxon>
        <taxon>Neocallimastigaceae</taxon>
        <taxon>Neocallimastix</taxon>
    </lineage>
</organism>
<name>A0A1Y1ZDG0_9FUNG</name>
<keyword evidence="7 8" id="KW-0472">Membrane</keyword>
<protein>
    <recommendedName>
        <fullName evidence="4 8">Protein PNS1</fullName>
    </recommendedName>
</protein>
<feature type="transmembrane region" description="Helical" evidence="8">
    <location>
        <begin position="174"/>
        <end position="192"/>
    </location>
</feature>
<accession>A0A1Y1ZDG0</accession>
<sequence length="525" mass="58208">MTTSYVQGYYPQQLLPVKQKPEQYPQPYYIPPSDNIEIEIPNDGKESSTQKLINRDEFKNSKIEFNDSPKYQDVWATILYLLTLIATAVLAGICIPKLDLDKMYGSGSGSSNSSNNNSKKQNRDYGNFSKRSSNGGTTIDLIIMICSSVICSALLTFIYMILMQKFAGKMIKGTFIISIILNLIYAVVSFFINPIMGIVMIFFALLYVVCYFFWRSRIPFARVMLTTVTIVTRRFPATIFVGFMGCVVAAIWYAIIMLTLVASMTYLANESPGAAYIVYVFLLFSFYYSSQVINNTVHVSISGVFATYYFRSFINPTTNSIELDVKNPTVKSIKRAITTSFGSICFGSLIIAIINTLEAIARQTKNDAADDQNCLLCICACCVECILSCIGDILEYFNVYAFTEVAIYGKSYCQAAKDTWTLCKARGIDALINDNLIGNVLVIGSMAIGCLSALVTCILGFLILSINNVTSLIIYGVCAFLIGLMIFSVVAQVINSGVATTFVCLCEDPDALRQTKPELWEKLNV</sequence>
<proteinExistence type="inferred from homology"/>
<comment type="similarity">
    <text evidence="3 8">Belongs to the CTL (choline transporter-like) family.</text>
</comment>
<feature type="transmembrane region" description="Helical" evidence="8">
    <location>
        <begin position="472"/>
        <end position="491"/>
    </location>
</feature>
<keyword evidence="11" id="KW-1185">Reference proteome</keyword>
<evidence type="ECO:0000256" key="6">
    <source>
        <dbReference type="ARBA" id="ARBA00022989"/>
    </source>
</evidence>
<dbReference type="Pfam" id="PF04515">
    <property type="entry name" value="Choline_transpo"/>
    <property type="match status" value="1"/>
</dbReference>
<feature type="transmembrane region" description="Helical" evidence="8">
    <location>
        <begin position="273"/>
        <end position="289"/>
    </location>
</feature>
<feature type="transmembrane region" description="Helical" evidence="8">
    <location>
        <begin position="336"/>
        <end position="357"/>
    </location>
</feature>
<feature type="transmembrane region" description="Helical" evidence="8">
    <location>
        <begin position="436"/>
        <end position="466"/>
    </location>
</feature>
<feature type="compositionally biased region" description="Low complexity" evidence="9">
    <location>
        <begin position="109"/>
        <end position="118"/>
    </location>
</feature>
<evidence type="ECO:0000256" key="9">
    <source>
        <dbReference type="SAM" id="MobiDB-lite"/>
    </source>
</evidence>
<evidence type="ECO:0000256" key="3">
    <source>
        <dbReference type="ARBA" id="ARBA00007168"/>
    </source>
</evidence>
<comment type="caution">
    <text evidence="10">The sequence shown here is derived from an EMBL/GenBank/DDBJ whole genome shotgun (WGS) entry which is preliminary data.</text>
</comment>
<dbReference type="InterPro" id="IPR007603">
    <property type="entry name" value="Choline_transptr-like"/>
</dbReference>
<dbReference type="GO" id="GO:0022857">
    <property type="term" value="F:transmembrane transporter activity"/>
    <property type="evidence" value="ECO:0007669"/>
    <property type="project" value="UniProtKB-UniRule"/>
</dbReference>
<feature type="transmembrane region" description="Helical" evidence="8">
    <location>
        <begin position="141"/>
        <end position="162"/>
    </location>
</feature>
<dbReference type="PANTHER" id="PTHR12385:SF4">
    <property type="entry name" value="PROTEIN PNS1"/>
    <property type="match status" value="1"/>
</dbReference>
<evidence type="ECO:0000256" key="2">
    <source>
        <dbReference type="ARBA" id="ARBA00004141"/>
    </source>
</evidence>
<evidence type="ECO:0000256" key="4">
    <source>
        <dbReference type="ARBA" id="ARBA00015388"/>
    </source>
</evidence>
<feature type="region of interest" description="Disordered" evidence="9">
    <location>
        <begin position="108"/>
        <end position="129"/>
    </location>
</feature>
<dbReference type="STRING" id="1754190.A0A1Y1ZDG0"/>
<comment type="subcellular location">
    <subcellularLocation>
        <location evidence="8">Cell membrane</location>
        <topology evidence="8">Multi-pass membrane protein</topology>
    </subcellularLocation>
    <subcellularLocation>
        <location evidence="2">Membrane</location>
        <topology evidence="2">Multi-pass membrane protein</topology>
    </subcellularLocation>
</comment>
<feature type="transmembrane region" description="Helical" evidence="8">
    <location>
        <begin position="235"/>
        <end position="261"/>
    </location>
</feature>
<keyword evidence="6 8" id="KW-1133">Transmembrane helix</keyword>
<dbReference type="AlphaFoldDB" id="A0A1Y1ZDG0"/>
<evidence type="ECO:0000256" key="5">
    <source>
        <dbReference type="ARBA" id="ARBA00022692"/>
    </source>
</evidence>
<keyword evidence="5 8" id="KW-0812">Transmembrane</keyword>
<reference evidence="10 11" key="1">
    <citation type="submission" date="2016-08" db="EMBL/GenBank/DDBJ databases">
        <title>A Parts List for Fungal Cellulosomes Revealed by Comparative Genomics.</title>
        <authorList>
            <consortium name="DOE Joint Genome Institute"/>
            <person name="Haitjema C.H."/>
            <person name="Gilmore S.P."/>
            <person name="Henske J.K."/>
            <person name="Solomon K.V."/>
            <person name="De Groot R."/>
            <person name="Kuo A."/>
            <person name="Mondo S.J."/>
            <person name="Salamov A.A."/>
            <person name="Labutti K."/>
            <person name="Zhao Z."/>
            <person name="Chiniquy J."/>
            <person name="Barry K."/>
            <person name="Brewer H.M."/>
            <person name="Purvine S.O."/>
            <person name="Wright A.T."/>
            <person name="Boxma B."/>
            <person name="Van Alen T."/>
            <person name="Hackstein J.H."/>
            <person name="Baker S.E."/>
            <person name="Grigoriev I.V."/>
            <person name="O'Malley M.A."/>
        </authorList>
    </citation>
    <scope>NUCLEOTIDE SEQUENCE [LARGE SCALE GENOMIC DNA]</scope>
    <source>
        <strain evidence="10 11">G1</strain>
    </source>
</reference>
<evidence type="ECO:0000256" key="1">
    <source>
        <dbReference type="ARBA" id="ARBA00002957"/>
    </source>
</evidence>
<evidence type="ECO:0000256" key="8">
    <source>
        <dbReference type="RuleBase" id="RU368066"/>
    </source>
</evidence>
<dbReference type="OrthoDB" id="44736at2759"/>
<evidence type="ECO:0000313" key="10">
    <source>
        <dbReference type="EMBL" id="ORY08236.1"/>
    </source>
</evidence>
<evidence type="ECO:0000256" key="7">
    <source>
        <dbReference type="ARBA" id="ARBA00023136"/>
    </source>
</evidence>
<feature type="transmembrane region" description="Helical" evidence="8">
    <location>
        <begin position="198"/>
        <end position="214"/>
    </location>
</feature>
<dbReference type="EMBL" id="MCOG01000424">
    <property type="protein sequence ID" value="ORY08236.1"/>
    <property type="molecule type" value="Genomic_DNA"/>
</dbReference>
<feature type="transmembrane region" description="Helical" evidence="8">
    <location>
        <begin position="78"/>
        <end position="98"/>
    </location>
</feature>
<dbReference type="Proteomes" id="UP000193920">
    <property type="component" value="Unassembled WGS sequence"/>
</dbReference>
<comment type="function">
    <text evidence="1 8">Probably involved in transport through the plasma membrane.</text>
</comment>
<dbReference type="GO" id="GO:0005886">
    <property type="term" value="C:plasma membrane"/>
    <property type="evidence" value="ECO:0007669"/>
    <property type="project" value="UniProtKB-SubCell"/>
</dbReference>